<dbReference type="RefSeq" id="XP_027192866.1">
    <property type="nucleotide sequence ID" value="XM_027337065.1"/>
</dbReference>
<dbReference type="PANTHER" id="PTHR11439">
    <property type="entry name" value="GAG-POL-RELATED RETROTRANSPOSON"/>
    <property type="match status" value="1"/>
</dbReference>
<organism evidence="1 2">
    <name type="scientific">Cicer arietinum</name>
    <name type="common">Chickpea</name>
    <name type="synonym">Garbanzo</name>
    <dbReference type="NCBI Taxonomy" id="3827"/>
    <lineage>
        <taxon>Eukaryota</taxon>
        <taxon>Viridiplantae</taxon>
        <taxon>Streptophyta</taxon>
        <taxon>Embryophyta</taxon>
        <taxon>Tracheophyta</taxon>
        <taxon>Spermatophyta</taxon>
        <taxon>Magnoliopsida</taxon>
        <taxon>eudicotyledons</taxon>
        <taxon>Gunneridae</taxon>
        <taxon>Pentapetalae</taxon>
        <taxon>rosids</taxon>
        <taxon>fabids</taxon>
        <taxon>Fabales</taxon>
        <taxon>Fabaceae</taxon>
        <taxon>Papilionoideae</taxon>
        <taxon>50 kb inversion clade</taxon>
        <taxon>NPAAA clade</taxon>
        <taxon>Hologalegina</taxon>
        <taxon>IRL clade</taxon>
        <taxon>Cicereae</taxon>
        <taxon>Cicer</taxon>
    </lineage>
</organism>
<protein>
    <submittedName>
        <fullName evidence="2">Uncharacterized protein LOC113787783</fullName>
    </submittedName>
</protein>
<name>A0A3Q7Y3U3_CICAR</name>
<gene>
    <name evidence="2" type="primary">LOC113787783</name>
</gene>
<evidence type="ECO:0000313" key="2">
    <source>
        <dbReference type="RefSeq" id="XP_027192866.1"/>
    </source>
</evidence>
<dbReference type="GeneID" id="113787783"/>
<keyword evidence="1" id="KW-1185">Reference proteome</keyword>
<reference evidence="1" key="1">
    <citation type="journal article" date="2013" name="Nat. Biotechnol.">
        <title>Draft genome sequence of chickpea (Cicer arietinum) provides a resource for trait improvement.</title>
        <authorList>
            <person name="Varshney R.K."/>
            <person name="Song C."/>
            <person name="Saxena R.K."/>
            <person name="Azam S."/>
            <person name="Yu S."/>
            <person name="Sharpe A.G."/>
            <person name="Cannon S."/>
            <person name="Baek J."/>
            <person name="Rosen B.D."/>
            <person name="Tar'an B."/>
            <person name="Millan T."/>
            <person name="Zhang X."/>
            <person name="Ramsay L.D."/>
            <person name="Iwata A."/>
            <person name="Wang Y."/>
            <person name="Nelson W."/>
            <person name="Farmer A.D."/>
            <person name="Gaur P.M."/>
            <person name="Soderlund C."/>
            <person name="Penmetsa R.V."/>
            <person name="Xu C."/>
            <person name="Bharti A.K."/>
            <person name="He W."/>
            <person name="Winter P."/>
            <person name="Zhao S."/>
            <person name="Hane J.K."/>
            <person name="Carrasquilla-Garcia N."/>
            <person name="Condie J.A."/>
            <person name="Upadhyaya H.D."/>
            <person name="Luo M.C."/>
            <person name="Thudi M."/>
            <person name="Gowda C.L."/>
            <person name="Singh N.P."/>
            <person name="Lichtenzveig J."/>
            <person name="Gali K.K."/>
            <person name="Rubio J."/>
            <person name="Nadarajan N."/>
            <person name="Dolezel J."/>
            <person name="Bansal K.C."/>
            <person name="Xu X."/>
            <person name="Edwards D."/>
            <person name="Zhang G."/>
            <person name="Kahl G."/>
            <person name="Gil J."/>
            <person name="Singh K.B."/>
            <person name="Datta S.K."/>
            <person name="Jackson S.A."/>
            <person name="Wang J."/>
            <person name="Cook D.R."/>
        </authorList>
    </citation>
    <scope>NUCLEOTIDE SEQUENCE [LARGE SCALE GENOMIC DNA]</scope>
    <source>
        <strain evidence="1">cv. CDC Frontier</strain>
    </source>
</reference>
<evidence type="ECO:0000313" key="1">
    <source>
        <dbReference type="Proteomes" id="UP000087171"/>
    </source>
</evidence>
<reference evidence="2" key="2">
    <citation type="submission" date="2025-08" db="UniProtKB">
        <authorList>
            <consortium name="RefSeq"/>
        </authorList>
    </citation>
    <scope>IDENTIFICATION</scope>
    <source>
        <tissue evidence="2">Etiolated seedlings</tissue>
    </source>
</reference>
<sequence>MENNKESATPMGSRTYVDKDESDISIDISKYRGMIGSLLYLTTSRPYIMFSVCFCARFQTDPKELYLVEVKRIMKYLKETTNFGLWYPKISISSLVGYSDYDYAGCKTDWKITSGTCDILGNALVSWSCKKQACVALTTVEAEYIAAGSCCTHRLYGSSNNYMTMDLISDASH</sequence>
<dbReference type="KEGG" id="cam:113787783"/>
<dbReference type="OrthoDB" id="418237at2759"/>
<proteinExistence type="predicted"/>
<dbReference type="Proteomes" id="UP000087171">
    <property type="component" value="Chromosome Ca1"/>
</dbReference>
<accession>A0A3Q7Y3U3</accession>
<dbReference type="AlphaFoldDB" id="A0A3Q7Y3U3"/>
<dbReference type="STRING" id="3827.A0A3Q7Y3U3"/>
<dbReference type="CDD" id="cd09272">
    <property type="entry name" value="RNase_HI_RT_Ty1"/>
    <property type="match status" value="1"/>
</dbReference>
<dbReference type="PANTHER" id="PTHR11439:SF442">
    <property type="entry name" value="CYSTEINE-RICH RLK (RECEPTOR-LIKE PROTEIN KINASE) 8"/>
    <property type="match status" value="1"/>
</dbReference>